<proteinExistence type="predicted"/>
<keyword evidence="1" id="KW-1133">Transmembrane helix</keyword>
<dbReference type="InterPro" id="IPR009356">
    <property type="entry name" value="NAD_DH_su4L"/>
</dbReference>
<reference evidence="2" key="1">
    <citation type="journal article" date="2007" name="Parasitology">
        <title>A molecular phylogeny of the genus Echinococcus inferred from complete mitochondrial genomes.</title>
        <authorList>
            <person name="Nakao M."/>
            <person name="McManus D.P."/>
            <person name="Schantz P.M."/>
            <person name="Craig P.S."/>
            <person name="Ito A."/>
        </authorList>
    </citation>
    <scope>NUCLEOTIDE SEQUENCE</scope>
</reference>
<dbReference type="EMBL" id="AB208545">
    <property type="protein sequence ID" value="BAF56512.1"/>
    <property type="molecule type" value="Genomic_DNA"/>
</dbReference>
<feature type="transmembrane region" description="Helical" evidence="1">
    <location>
        <begin position="6"/>
        <end position="24"/>
    </location>
</feature>
<accession>A4PBC0</accession>
<dbReference type="Pfam" id="PF06235">
    <property type="entry name" value="NAD4L"/>
    <property type="match status" value="1"/>
</dbReference>
<protein>
    <submittedName>
        <fullName evidence="2">NADH dehydrogenase subunit 4L</fullName>
    </submittedName>
</protein>
<name>A4PBC0_ECHOL</name>
<gene>
    <name evidence="2" type="primary">nad4L</name>
</gene>
<evidence type="ECO:0000313" key="2">
    <source>
        <dbReference type="EMBL" id="BAF56512.1"/>
    </source>
</evidence>
<feature type="transmembrane region" description="Helical" evidence="1">
    <location>
        <begin position="56"/>
        <end position="76"/>
    </location>
</feature>
<geneLocation type="mitochondrion" evidence="2"/>
<sequence>MLGYGMVSLFLFFSFVIMISYFLIVGRFLNCLIVLENFNVLILLFCLLFSSLDNHMVFIVFMVISTVEIVVSLTVLTRVWECSSCLELVDF</sequence>
<keyword evidence="2" id="KW-0496">Mitochondrion</keyword>
<feature type="transmembrane region" description="Helical" evidence="1">
    <location>
        <begin position="31"/>
        <end position="50"/>
    </location>
</feature>
<keyword evidence="1" id="KW-0812">Transmembrane</keyword>
<organism evidence="2">
    <name type="scientific">Echinococcus oligarthrus</name>
    <dbReference type="NCBI Taxonomy" id="6212"/>
    <lineage>
        <taxon>Eukaryota</taxon>
        <taxon>Metazoa</taxon>
        <taxon>Spiralia</taxon>
        <taxon>Lophotrochozoa</taxon>
        <taxon>Platyhelminthes</taxon>
        <taxon>Cestoda</taxon>
        <taxon>Eucestoda</taxon>
        <taxon>Cyclophyllidea</taxon>
        <taxon>Taeniidae</taxon>
        <taxon>Echinococcus</taxon>
    </lineage>
</organism>
<keyword evidence="1" id="KW-0472">Membrane</keyword>
<evidence type="ECO:0000256" key="1">
    <source>
        <dbReference type="SAM" id="Phobius"/>
    </source>
</evidence>
<dbReference type="AlphaFoldDB" id="A4PBC0"/>